<keyword evidence="8" id="KW-0520">NAD</keyword>
<dbReference type="InterPro" id="IPR019574">
    <property type="entry name" value="NADH_UbQ_OxRdtase_Gsu_4Fe4S-bd"/>
</dbReference>
<dbReference type="Pfam" id="PF22151">
    <property type="entry name" value="Fer4_NDSU1"/>
    <property type="match status" value="1"/>
</dbReference>
<dbReference type="Pfam" id="PF10588">
    <property type="entry name" value="NADH-G_4Fe-4S_3"/>
    <property type="match status" value="1"/>
</dbReference>
<dbReference type="PROSITE" id="PS51839">
    <property type="entry name" value="4FE4S_HC3"/>
    <property type="match status" value="1"/>
</dbReference>
<comment type="cofactor">
    <cofactor evidence="1">
        <name>[4Fe-4S] cluster</name>
        <dbReference type="ChEBI" id="CHEBI:49883"/>
    </cofactor>
</comment>
<dbReference type="Gene3D" id="3.30.70.20">
    <property type="match status" value="1"/>
</dbReference>
<keyword evidence="5" id="KW-1278">Translocase</keyword>
<dbReference type="PANTHER" id="PTHR43105:SF13">
    <property type="entry name" value="NADH-UBIQUINONE OXIDOREDUCTASE 75 KDA SUBUNIT, MITOCHONDRIAL"/>
    <property type="match status" value="1"/>
</dbReference>
<dbReference type="InterPro" id="IPR001041">
    <property type="entry name" value="2Fe-2S_ferredoxin-type"/>
</dbReference>
<evidence type="ECO:0000256" key="7">
    <source>
        <dbReference type="ARBA" id="ARBA00023014"/>
    </source>
</evidence>
<dbReference type="PANTHER" id="PTHR43105">
    <property type="entry name" value="RESPIRATORY NITRATE REDUCTASE"/>
    <property type="match status" value="1"/>
</dbReference>
<evidence type="ECO:0000256" key="6">
    <source>
        <dbReference type="ARBA" id="ARBA00023004"/>
    </source>
</evidence>
<dbReference type="GO" id="GO:0016491">
    <property type="term" value="F:oxidoreductase activity"/>
    <property type="evidence" value="ECO:0007669"/>
    <property type="project" value="InterPro"/>
</dbReference>
<dbReference type="EMBL" id="MK702077">
    <property type="protein sequence ID" value="QEF30252.1"/>
    <property type="molecule type" value="Genomic_DNA"/>
</dbReference>
<geneLocation type="mitochondrion" evidence="12"/>
<feature type="domain" description="4Fe-4S His(Cys)3-ligated-type" evidence="11">
    <location>
        <begin position="77"/>
        <end position="116"/>
    </location>
</feature>
<dbReference type="InterPro" id="IPR006963">
    <property type="entry name" value="Mopterin_OxRdtase_4Fe-4S_dom"/>
</dbReference>
<dbReference type="GO" id="GO:0051539">
    <property type="term" value="F:4 iron, 4 sulfur cluster binding"/>
    <property type="evidence" value="ECO:0007669"/>
    <property type="project" value="UniProtKB-KW"/>
</dbReference>
<dbReference type="SUPFAM" id="SSF54292">
    <property type="entry name" value="2Fe-2S ferredoxin-like"/>
    <property type="match status" value="1"/>
</dbReference>
<evidence type="ECO:0000313" key="12">
    <source>
        <dbReference type="EMBL" id="QEF30252.1"/>
    </source>
</evidence>
<dbReference type="InterPro" id="IPR036010">
    <property type="entry name" value="2Fe-2S_ferredoxin-like_sf"/>
</dbReference>
<dbReference type="GeneID" id="41791365"/>
<evidence type="ECO:0000256" key="2">
    <source>
        <dbReference type="ARBA" id="ARBA00005404"/>
    </source>
</evidence>
<dbReference type="InterPro" id="IPR050123">
    <property type="entry name" value="Prok_molybdopt-oxidoreductase"/>
</dbReference>
<evidence type="ECO:0000259" key="10">
    <source>
        <dbReference type="PROSITE" id="PS51669"/>
    </source>
</evidence>
<keyword evidence="3" id="KW-0004">4Fe-4S</keyword>
<dbReference type="FunFam" id="3.10.20.740:FF:000001">
    <property type="entry name" value="NADH-quinone oxidoreductase subunit G"/>
    <property type="match status" value="1"/>
</dbReference>
<dbReference type="AlphaFoldDB" id="A0A5B9IKR0"/>
<proteinExistence type="inferred from homology"/>
<evidence type="ECO:0000256" key="1">
    <source>
        <dbReference type="ARBA" id="ARBA00001966"/>
    </source>
</evidence>
<dbReference type="GO" id="GO:0042773">
    <property type="term" value="P:ATP synthesis coupled electron transport"/>
    <property type="evidence" value="ECO:0007669"/>
    <property type="project" value="InterPro"/>
</dbReference>
<dbReference type="PROSITE" id="PS00643">
    <property type="entry name" value="COMPLEX1_75K_3"/>
    <property type="match status" value="1"/>
</dbReference>
<dbReference type="GO" id="GO:0008137">
    <property type="term" value="F:NADH dehydrogenase (ubiquinone) activity"/>
    <property type="evidence" value="ECO:0007669"/>
    <property type="project" value="InterPro"/>
</dbReference>
<comment type="cofactor">
    <cofactor evidence="9">
        <name>[2Fe-2S] cluster</name>
        <dbReference type="ChEBI" id="CHEBI:190135"/>
    </cofactor>
</comment>
<evidence type="ECO:0000256" key="3">
    <source>
        <dbReference type="ARBA" id="ARBA00022485"/>
    </source>
</evidence>
<evidence type="ECO:0000259" key="11">
    <source>
        <dbReference type="PROSITE" id="PS51839"/>
    </source>
</evidence>
<accession>A0A5B9IKR0</accession>
<organism evidence="12">
    <name type="scientific">Cafileria marina</name>
    <dbReference type="NCBI Taxonomy" id="2557541"/>
    <lineage>
        <taxon>Eukaryota</taxon>
        <taxon>Sar</taxon>
        <taxon>Stramenopiles</taxon>
        <taxon>Bigyra</taxon>
        <taxon>Opalozoa</taxon>
        <taxon>Bicosoecida</taxon>
        <taxon>Cafileria</taxon>
    </lineage>
</organism>
<protein>
    <submittedName>
        <fullName evidence="12">NADH dehydrogenase subunit 11</fullName>
    </submittedName>
</protein>
<evidence type="ECO:0000256" key="8">
    <source>
        <dbReference type="ARBA" id="ARBA00023027"/>
    </source>
</evidence>
<dbReference type="CDD" id="cd00207">
    <property type="entry name" value="fer2"/>
    <property type="match status" value="1"/>
</dbReference>
<dbReference type="InterPro" id="IPR000283">
    <property type="entry name" value="NADH_UbQ_OxRdtase_75kDa_su_CS"/>
</dbReference>
<dbReference type="PROSITE" id="PS00642">
    <property type="entry name" value="COMPLEX1_75K_2"/>
    <property type="match status" value="1"/>
</dbReference>
<dbReference type="Pfam" id="PF22117">
    <property type="entry name" value="Fer4_Nqo3"/>
    <property type="match status" value="1"/>
</dbReference>
<evidence type="ECO:0000256" key="5">
    <source>
        <dbReference type="ARBA" id="ARBA00022967"/>
    </source>
</evidence>
<dbReference type="SMART" id="SM00929">
    <property type="entry name" value="NADH-G_4Fe-4S_3"/>
    <property type="match status" value="1"/>
</dbReference>
<dbReference type="GO" id="GO:0046872">
    <property type="term" value="F:metal ion binding"/>
    <property type="evidence" value="ECO:0007669"/>
    <property type="project" value="UniProtKB-KW"/>
</dbReference>
<dbReference type="PROSITE" id="PS00641">
    <property type="entry name" value="COMPLEX1_75K_1"/>
    <property type="match status" value="1"/>
</dbReference>
<dbReference type="InterPro" id="IPR054351">
    <property type="entry name" value="NADH_UbQ_OxRdtase_ferredoxin"/>
</dbReference>
<evidence type="ECO:0000256" key="9">
    <source>
        <dbReference type="ARBA" id="ARBA00034078"/>
    </source>
</evidence>
<keyword evidence="6" id="KW-0408">Iron</keyword>
<dbReference type="FunFam" id="3.30.70.20:FF:000002">
    <property type="entry name" value="NADH-ubiquinone oxidoreductase 75 kDa subunit"/>
    <property type="match status" value="1"/>
</dbReference>
<dbReference type="RefSeq" id="YP_009688828.1">
    <property type="nucleotide sequence ID" value="NC_044635.1"/>
</dbReference>
<keyword evidence="12" id="KW-0496">Mitochondrion</keyword>
<name>A0A5B9IKR0_9STRA</name>
<sequence>MNIYINNIKYKNNNKLNIIQFCNTLKIKIPVFCYHENLNVAGNCRMCLVEIEKSPKPIVACSTPLINNMNIYTESPLTKKSRENVLEFLLVNHPLDCPICDQGGECDLQDNVKSFGIDRNRNFLYKKRSVEDKNLGATIKTIMTRCINCTRCVRFITEYTNNDSLKVLGRSNTTEIGTYINKFVKTEFSGNLVDLCPVGALTSKQYAFIGRPWELKKIKTLDYTDSLNIFINVFTKNISLSYNSNKNISNNLKNDKIVRILPNINYNFNDNWITDKTRFSFEGVYNNRLKDINIINNWNNNISLRKKSNTLKWKDFFLFKKSNKYDKNFINIKYNLNKNHFYKII</sequence>
<dbReference type="SUPFAM" id="SSF54862">
    <property type="entry name" value="4Fe-4S ferredoxins"/>
    <property type="match status" value="1"/>
</dbReference>
<dbReference type="SUPFAM" id="SSF53706">
    <property type="entry name" value="Formate dehydrogenase/DMSO reductase, domains 1-3"/>
    <property type="match status" value="1"/>
</dbReference>
<feature type="domain" description="4Fe-4S Mo/W bis-MGD-type" evidence="10">
    <location>
        <begin position="215"/>
        <end position="288"/>
    </location>
</feature>
<comment type="similarity">
    <text evidence="2">Belongs to the complex I 75 kDa subunit family.</text>
</comment>
<dbReference type="Pfam" id="PF13510">
    <property type="entry name" value="Fer2_4"/>
    <property type="match status" value="1"/>
</dbReference>
<keyword evidence="7" id="KW-0411">Iron-sulfur</keyword>
<dbReference type="PROSITE" id="PS51669">
    <property type="entry name" value="4FE4S_MOW_BIS_MGD"/>
    <property type="match status" value="1"/>
</dbReference>
<dbReference type="GO" id="GO:0016020">
    <property type="term" value="C:membrane"/>
    <property type="evidence" value="ECO:0007669"/>
    <property type="project" value="InterPro"/>
</dbReference>
<dbReference type="Gene3D" id="3.10.20.740">
    <property type="match status" value="1"/>
</dbReference>
<reference evidence="12" key="1">
    <citation type="journal article" date="2019" name="Microorganisms">
        <title>Morphology, Ultrastructure, and Mitochondrial Genome of the Marine Non-Photosynthetic Bicosoecid Cafileria marina Gen. et sp. nov.</title>
        <authorList>
            <person name="Jirsova D."/>
            <person name="Fussy Z."/>
            <person name="Richtova J."/>
            <person name="Gruber A."/>
            <person name="Obornik M."/>
        </authorList>
    </citation>
    <scope>NUCLEOTIDE SEQUENCE</scope>
    <source>
        <strain evidence="12">Kf007</strain>
    </source>
</reference>
<evidence type="ECO:0000256" key="4">
    <source>
        <dbReference type="ARBA" id="ARBA00022723"/>
    </source>
</evidence>
<gene>
    <name evidence="12" type="primary">nad11</name>
</gene>
<keyword evidence="4" id="KW-0479">Metal-binding</keyword>